<dbReference type="Proteomes" id="UP001487740">
    <property type="component" value="Unassembled WGS sequence"/>
</dbReference>
<name>A0AAW0TPD0_SCYPA</name>
<accession>A0AAW0TPD0</accession>
<keyword evidence="3" id="KW-1185">Reference proteome</keyword>
<feature type="compositionally biased region" description="Gly residues" evidence="1">
    <location>
        <begin position="99"/>
        <end position="112"/>
    </location>
</feature>
<feature type="region of interest" description="Disordered" evidence="1">
    <location>
        <begin position="92"/>
        <end position="112"/>
    </location>
</feature>
<proteinExistence type="predicted"/>
<protein>
    <submittedName>
        <fullName evidence="2">Uncharacterized protein</fullName>
    </submittedName>
</protein>
<dbReference type="EMBL" id="JARAKH010000029">
    <property type="protein sequence ID" value="KAK8388232.1"/>
    <property type="molecule type" value="Genomic_DNA"/>
</dbReference>
<sequence>MVEVYLCITHSNKHVPRLNSKLRPFTLCREPFRVTMTVNATRGCRGREWEARKRRDELVYILHYRPSGSHTPHLILVLAAFAATVFQSESLSHDEGNTADGGGGGGAAGGRRSGTMIQRFKTMGGLDGALENLKNSMRTCVCSEVAANPTNETICKCMKELDDCDTMYKPTVETPKGEFITKATSYMNCLGVDRMAACLKCKEKVNENPLHMVCMGRGITCPNMEMKDGM</sequence>
<reference evidence="2 3" key="1">
    <citation type="submission" date="2023-03" db="EMBL/GenBank/DDBJ databases">
        <title>High-quality genome of Scylla paramamosain provides insights in environmental adaptation.</title>
        <authorList>
            <person name="Zhang L."/>
        </authorList>
    </citation>
    <scope>NUCLEOTIDE SEQUENCE [LARGE SCALE GENOMIC DNA]</scope>
    <source>
        <strain evidence="2">LZ_2023a</strain>
        <tissue evidence="2">Muscle</tissue>
    </source>
</reference>
<dbReference type="AlphaFoldDB" id="A0AAW0TPD0"/>
<gene>
    <name evidence="2" type="ORF">O3P69_020251</name>
</gene>
<evidence type="ECO:0000313" key="3">
    <source>
        <dbReference type="Proteomes" id="UP001487740"/>
    </source>
</evidence>
<evidence type="ECO:0000256" key="1">
    <source>
        <dbReference type="SAM" id="MobiDB-lite"/>
    </source>
</evidence>
<comment type="caution">
    <text evidence="2">The sequence shown here is derived from an EMBL/GenBank/DDBJ whole genome shotgun (WGS) entry which is preliminary data.</text>
</comment>
<organism evidence="2 3">
    <name type="scientific">Scylla paramamosain</name>
    <name type="common">Mud crab</name>
    <dbReference type="NCBI Taxonomy" id="85552"/>
    <lineage>
        <taxon>Eukaryota</taxon>
        <taxon>Metazoa</taxon>
        <taxon>Ecdysozoa</taxon>
        <taxon>Arthropoda</taxon>
        <taxon>Crustacea</taxon>
        <taxon>Multicrustacea</taxon>
        <taxon>Malacostraca</taxon>
        <taxon>Eumalacostraca</taxon>
        <taxon>Eucarida</taxon>
        <taxon>Decapoda</taxon>
        <taxon>Pleocyemata</taxon>
        <taxon>Brachyura</taxon>
        <taxon>Eubrachyura</taxon>
        <taxon>Portunoidea</taxon>
        <taxon>Portunidae</taxon>
        <taxon>Portuninae</taxon>
        <taxon>Scylla</taxon>
    </lineage>
</organism>
<evidence type="ECO:0000313" key="2">
    <source>
        <dbReference type="EMBL" id="KAK8388232.1"/>
    </source>
</evidence>